<dbReference type="InterPro" id="IPR036641">
    <property type="entry name" value="HPT_dom_sf"/>
</dbReference>
<dbReference type="RefSeq" id="WP_143785646.1">
    <property type="nucleotide sequence ID" value="NZ_FUZU01000001.1"/>
</dbReference>
<dbReference type="STRING" id="688867.SAMN05660236_1473"/>
<dbReference type="GO" id="GO:0004672">
    <property type="term" value="F:protein kinase activity"/>
    <property type="evidence" value="ECO:0007669"/>
    <property type="project" value="UniProtKB-ARBA"/>
</dbReference>
<keyword evidence="4" id="KW-1185">Reference proteome</keyword>
<feature type="modified residue" description="Phosphohistidine" evidence="1">
    <location>
        <position position="89"/>
    </location>
</feature>
<dbReference type="GO" id="GO:0000160">
    <property type="term" value="P:phosphorelay signal transduction system"/>
    <property type="evidence" value="ECO:0007669"/>
    <property type="project" value="InterPro"/>
</dbReference>
<dbReference type="AlphaFoldDB" id="A0A1T5JTL2"/>
<dbReference type="EMBL" id="FUZU01000001">
    <property type="protein sequence ID" value="SKC54720.1"/>
    <property type="molecule type" value="Genomic_DNA"/>
</dbReference>
<name>A0A1T5JTL2_9BACT</name>
<sequence length="149" mass="16905">MNTNRSMNQILLKNQTFVEVSVQERDVAAKNKPAERFFDVDKFNKLTGGYDKIQEELLGAFLEFTPVLLEELKYIVSSNNASDAARILHKLKSSTSLLCTNVLYAEIIHLEETSNTIHGSEYKDRIVKLIASHEVLMDEARAMQKILSS</sequence>
<dbReference type="Gene3D" id="1.20.120.160">
    <property type="entry name" value="HPT domain"/>
    <property type="match status" value="1"/>
</dbReference>
<protein>
    <recommendedName>
        <fullName evidence="2">HPt domain-containing protein</fullName>
    </recommendedName>
</protein>
<dbReference type="SUPFAM" id="SSF47226">
    <property type="entry name" value="Histidine-containing phosphotransfer domain, HPT domain"/>
    <property type="match status" value="1"/>
</dbReference>
<dbReference type="Proteomes" id="UP000190961">
    <property type="component" value="Unassembled WGS sequence"/>
</dbReference>
<evidence type="ECO:0000256" key="1">
    <source>
        <dbReference type="PROSITE-ProRule" id="PRU00110"/>
    </source>
</evidence>
<reference evidence="3 4" key="1">
    <citation type="submission" date="2017-02" db="EMBL/GenBank/DDBJ databases">
        <authorList>
            <person name="Peterson S.W."/>
        </authorList>
    </citation>
    <scope>NUCLEOTIDE SEQUENCE [LARGE SCALE GENOMIC DNA]</scope>
    <source>
        <strain evidence="3 4">DSM 25262</strain>
    </source>
</reference>
<evidence type="ECO:0000313" key="3">
    <source>
        <dbReference type="EMBL" id="SKC54720.1"/>
    </source>
</evidence>
<feature type="domain" description="HPt" evidence="2">
    <location>
        <begin position="50"/>
        <end position="143"/>
    </location>
</feature>
<accession>A0A1T5JTL2</accession>
<dbReference type="InterPro" id="IPR008207">
    <property type="entry name" value="Sig_transdc_His_kin_Hpt_dom"/>
</dbReference>
<proteinExistence type="predicted"/>
<evidence type="ECO:0000259" key="2">
    <source>
        <dbReference type="PROSITE" id="PS50894"/>
    </source>
</evidence>
<evidence type="ECO:0000313" key="4">
    <source>
        <dbReference type="Proteomes" id="UP000190961"/>
    </source>
</evidence>
<organism evidence="3 4">
    <name type="scientific">Ohtaekwangia koreensis</name>
    <dbReference type="NCBI Taxonomy" id="688867"/>
    <lineage>
        <taxon>Bacteria</taxon>
        <taxon>Pseudomonadati</taxon>
        <taxon>Bacteroidota</taxon>
        <taxon>Cytophagia</taxon>
        <taxon>Cytophagales</taxon>
        <taxon>Fulvivirgaceae</taxon>
        <taxon>Ohtaekwangia</taxon>
    </lineage>
</organism>
<dbReference type="PROSITE" id="PS50894">
    <property type="entry name" value="HPT"/>
    <property type="match status" value="1"/>
</dbReference>
<gene>
    <name evidence="3" type="ORF">SAMN05660236_1473</name>
</gene>
<keyword evidence="1" id="KW-0597">Phosphoprotein</keyword>